<feature type="transmembrane region" description="Helical" evidence="8">
    <location>
        <begin position="462"/>
        <end position="489"/>
    </location>
</feature>
<feature type="transmembrane region" description="Helical" evidence="8">
    <location>
        <begin position="943"/>
        <end position="964"/>
    </location>
</feature>
<keyword evidence="4" id="KW-0997">Cell inner membrane</keyword>
<keyword evidence="6 8" id="KW-1133">Transmembrane helix</keyword>
<dbReference type="SUPFAM" id="SSF82714">
    <property type="entry name" value="Multidrug efflux transporter AcrB TolC docking domain, DN and DC subdomains"/>
    <property type="match status" value="2"/>
</dbReference>
<evidence type="ECO:0000256" key="7">
    <source>
        <dbReference type="ARBA" id="ARBA00023136"/>
    </source>
</evidence>
<feature type="transmembrane region" description="Helical" evidence="8">
    <location>
        <begin position="333"/>
        <end position="352"/>
    </location>
</feature>
<evidence type="ECO:0000313" key="10">
    <source>
        <dbReference type="Proteomes" id="UP000028931"/>
    </source>
</evidence>
<dbReference type="NCBIfam" id="NF033617">
    <property type="entry name" value="RND_permease_2"/>
    <property type="match status" value="1"/>
</dbReference>
<keyword evidence="3" id="KW-1003">Cell membrane</keyword>
<dbReference type="eggNOG" id="COG0841">
    <property type="taxonomic scope" value="Bacteria"/>
</dbReference>
<dbReference type="PANTHER" id="PTHR32063:SF14">
    <property type="entry name" value="BLL4319 PROTEIN"/>
    <property type="match status" value="1"/>
</dbReference>
<dbReference type="Gene3D" id="3.30.70.1430">
    <property type="entry name" value="Multidrug efflux transporter AcrB pore domain"/>
    <property type="match status" value="2"/>
</dbReference>
<feature type="transmembrane region" description="Helical" evidence="8">
    <location>
        <begin position="899"/>
        <end position="922"/>
    </location>
</feature>
<dbReference type="OrthoDB" id="9757904at2"/>
<dbReference type="Gene3D" id="3.30.70.1320">
    <property type="entry name" value="Multidrug efflux transporter AcrB pore domain like"/>
    <property type="match status" value="1"/>
</dbReference>
<gene>
    <name evidence="9" type="ORF">PSAKL28_09570</name>
</gene>
<dbReference type="HOGENOM" id="CLU_002755_1_2_6"/>
<proteinExistence type="predicted"/>
<dbReference type="EMBL" id="CP009048">
    <property type="protein sequence ID" value="AIL60188.1"/>
    <property type="molecule type" value="Genomic_DNA"/>
</dbReference>
<feature type="transmembrane region" description="Helical" evidence="8">
    <location>
        <begin position="430"/>
        <end position="450"/>
    </location>
</feature>
<dbReference type="InterPro" id="IPR001036">
    <property type="entry name" value="Acrflvin-R"/>
</dbReference>
<keyword evidence="7 8" id="KW-0472">Membrane</keyword>
<dbReference type="NCBIfam" id="NF007133">
    <property type="entry name" value="PRK09579.1"/>
    <property type="match status" value="1"/>
</dbReference>
<accession>A0A077F451</accession>
<name>A0A077F451_9PSED</name>
<evidence type="ECO:0000256" key="4">
    <source>
        <dbReference type="ARBA" id="ARBA00022519"/>
    </source>
</evidence>
<evidence type="ECO:0000256" key="3">
    <source>
        <dbReference type="ARBA" id="ARBA00022475"/>
    </source>
</evidence>
<evidence type="ECO:0000256" key="2">
    <source>
        <dbReference type="ARBA" id="ARBA00022448"/>
    </source>
</evidence>
<protein>
    <submittedName>
        <fullName evidence="9">Multidrug efflux protein</fullName>
    </submittedName>
</protein>
<feature type="transmembrane region" description="Helical" evidence="8">
    <location>
        <begin position="845"/>
        <end position="865"/>
    </location>
</feature>
<dbReference type="Pfam" id="PF00873">
    <property type="entry name" value="ACR_tran"/>
    <property type="match status" value="1"/>
</dbReference>
<dbReference type="GO" id="GO:0005886">
    <property type="term" value="C:plasma membrane"/>
    <property type="evidence" value="ECO:0007669"/>
    <property type="project" value="UniProtKB-SubCell"/>
</dbReference>
<sequence length="1020" mass="110793">MAFTDPFIRRPVLASVVSLLIVLLGFQAWSKLPIRQYPQMENALITVTTAYPGANAETIQGYITQPMQQSLASAEGIDYMTSVSRQNFSVISIYARIGADSDRLFTELLAKANEVKNKLPQDAEDPVLSKEAADASALMYISFYSSELSNPQITDYLSRVIQPKLATLPGMAEAEILGNQLFAMRLWIDPVKLAGYGLSANEVTAAVRRYNFLSAAGEVKGEYIVTSINATTELKSAEAFANIPLKTSGDSRVLLGDVARVEMGAENYDTVSSFDGTPSVYIGIKATPGANPLDVIKEVRKLLPDLRSQLPPNLKASIAYDATLFIQASIDEVVKTLVEAVLIVIVVVFLFLGALRSVLIPVITIPLSMIGVLFFMQLMGYSLNLLTLLAMVLAIGLVVDDAIVVVENIHRHIEEGKTPFEAALEGAREIAMPVVSMTITLAAVYAPIGFLEGLTGALFKEFALTLAGAVIISGIVALTLSPMMCALLLRHDPNPSGLAHRLDMLFEGLKVRYQKLLHGTLNTRPVVLVFAVIVLCLIPVFLMFTKSELAPDEDQGVIFMMATAPQPTNLDYLSAYTDEFVDIFKAFPEYYSSFQINGFNGVQSGIGGFLLKPWDERERTQMELLPLVQSKLEGIAGLQIFGFNLPSLPGTGEGLPFQFVINTANDYASLLEVAERVKERAQASGKFAFLDIDLAFDKPEVVVDIDRAKAAQMGVSMDALGGTLATLLGEAEINRFTIEGRSYKVIAQVERPYRDNPDWLSNYYVKNQQGQMLPLATLITISDRARPRQLNQFQQLNAAMIQGVPMVSMGEALETVRNIAREEAPQGYAFDYAGVARQFVQEGSALWVTFGLALAIIFLVLAAQFESFRDPLVILVTVPLSICGALIPLFLGISSMNIYTQVGLVTLIGLISKHGILVVEFANQLRLQKGLSAREAVEEAAAIRLRPVLMTTAAMVFGMVPLILASGAGAVSRFDIGTVIATGMSVGTLFTLFVLPCVYTLLARKDAPEPVGAGLPRDAM</sequence>
<dbReference type="SUPFAM" id="SSF82866">
    <property type="entry name" value="Multidrug efflux transporter AcrB transmembrane domain"/>
    <property type="match status" value="2"/>
</dbReference>
<dbReference type="KEGG" id="palk:PSAKL28_09570"/>
<dbReference type="InterPro" id="IPR027463">
    <property type="entry name" value="AcrB_DN_DC_subdom"/>
</dbReference>
<keyword evidence="2" id="KW-0813">Transport</keyword>
<comment type="subcellular location">
    <subcellularLocation>
        <location evidence="1">Cell inner membrane</location>
        <topology evidence="1">Multi-pass membrane protein</topology>
    </subcellularLocation>
</comment>
<evidence type="ECO:0000256" key="1">
    <source>
        <dbReference type="ARBA" id="ARBA00004429"/>
    </source>
</evidence>
<dbReference type="GO" id="GO:0042910">
    <property type="term" value="F:xenobiotic transmembrane transporter activity"/>
    <property type="evidence" value="ECO:0007669"/>
    <property type="project" value="TreeGrafter"/>
</dbReference>
<evidence type="ECO:0000313" key="9">
    <source>
        <dbReference type="EMBL" id="AIL60188.1"/>
    </source>
</evidence>
<dbReference type="FunFam" id="1.20.1640.10:FF:000001">
    <property type="entry name" value="Efflux pump membrane transporter"/>
    <property type="match status" value="1"/>
</dbReference>
<dbReference type="RefSeq" id="WP_038607311.1">
    <property type="nucleotide sequence ID" value="NZ_CP009048.1"/>
</dbReference>
<feature type="transmembrane region" description="Helical" evidence="8">
    <location>
        <begin position="525"/>
        <end position="544"/>
    </location>
</feature>
<dbReference type="PANTHER" id="PTHR32063">
    <property type="match status" value="1"/>
</dbReference>
<reference evidence="9 10" key="1">
    <citation type="submission" date="2014-07" db="EMBL/GenBank/DDBJ databases">
        <authorList>
            <person name="Lee K."/>
            <person name="Lim J.Y."/>
            <person name="Hwang I."/>
        </authorList>
    </citation>
    <scope>NUCLEOTIDE SEQUENCE [LARGE SCALE GENOMIC DNA]</scope>
    <source>
        <strain evidence="9 10">KL28</strain>
    </source>
</reference>
<dbReference type="SUPFAM" id="SSF82693">
    <property type="entry name" value="Multidrug efflux transporter AcrB pore domain, PN1, PN2, PC1 and PC2 subdomains"/>
    <property type="match status" value="4"/>
</dbReference>
<dbReference type="AlphaFoldDB" id="A0A077F451"/>
<evidence type="ECO:0000256" key="8">
    <source>
        <dbReference type="SAM" id="Phobius"/>
    </source>
</evidence>
<dbReference type="Gene3D" id="3.30.2090.10">
    <property type="entry name" value="Multidrug efflux transporter AcrB TolC docking domain, DN and DC subdomains"/>
    <property type="match status" value="2"/>
</dbReference>
<feature type="transmembrane region" description="Helical" evidence="8">
    <location>
        <begin position="976"/>
        <end position="1002"/>
    </location>
</feature>
<keyword evidence="5 8" id="KW-0812">Transmembrane</keyword>
<feature type="transmembrane region" description="Helical" evidence="8">
    <location>
        <begin position="385"/>
        <end position="409"/>
    </location>
</feature>
<dbReference type="Gene3D" id="1.20.1640.10">
    <property type="entry name" value="Multidrug efflux transporter AcrB transmembrane domain"/>
    <property type="match status" value="2"/>
</dbReference>
<evidence type="ECO:0000256" key="6">
    <source>
        <dbReference type="ARBA" id="ARBA00022989"/>
    </source>
</evidence>
<dbReference type="Gene3D" id="3.30.70.1440">
    <property type="entry name" value="Multidrug efflux transporter AcrB pore domain"/>
    <property type="match status" value="1"/>
</dbReference>
<organism evidence="9 10">
    <name type="scientific">Pseudomonas alkylphenolica</name>
    <dbReference type="NCBI Taxonomy" id="237609"/>
    <lineage>
        <taxon>Bacteria</taxon>
        <taxon>Pseudomonadati</taxon>
        <taxon>Pseudomonadota</taxon>
        <taxon>Gammaproteobacteria</taxon>
        <taxon>Pseudomonadales</taxon>
        <taxon>Pseudomonadaceae</taxon>
        <taxon>Pseudomonas</taxon>
    </lineage>
</organism>
<dbReference type="Proteomes" id="UP000028931">
    <property type="component" value="Chromosome"/>
</dbReference>
<dbReference type="PRINTS" id="PR00702">
    <property type="entry name" value="ACRIFLAVINRP"/>
</dbReference>
<feature type="transmembrane region" description="Helical" evidence="8">
    <location>
        <begin position="359"/>
        <end position="379"/>
    </location>
</feature>
<feature type="transmembrane region" description="Helical" evidence="8">
    <location>
        <begin position="872"/>
        <end position="893"/>
    </location>
</feature>
<evidence type="ECO:0000256" key="5">
    <source>
        <dbReference type="ARBA" id="ARBA00022692"/>
    </source>
</evidence>